<proteinExistence type="predicted"/>
<feature type="compositionally biased region" description="Polar residues" evidence="7">
    <location>
        <begin position="9"/>
        <end position="42"/>
    </location>
</feature>
<dbReference type="SUPFAM" id="SSF57667">
    <property type="entry name" value="beta-beta-alpha zinc fingers"/>
    <property type="match status" value="1"/>
</dbReference>
<evidence type="ECO:0000256" key="4">
    <source>
        <dbReference type="ARBA" id="ARBA00022833"/>
    </source>
</evidence>
<dbReference type="InterPro" id="IPR013087">
    <property type="entry name" value="Znf_C2H2_type"/>
</dbReference>
<dbReference type="FunFam" id="3.30.160.60:FF:001366">
    <property type="entry name" value="Zinc finger protein 2"/>
    <property type="match status" value="1"/>
</dbReference>
<evidence type="ECO:0000313" key="9">
    <source>
        <dbReference type="EMBL" id="KAK3018529.1"/>
    </source>
</evidence>
<evidence type="ECO:0000256" key="3">
    <source>
        <dbReference type="ARBA" id="ARBA00022771"/>
    </source>
</evidence>
<dbReference type="GO" id="GO:0009788">
    <property type="term" value="P:negative regulation of abscisic acid-activated signaling pathway"/>
    <property type="evidence" value="ECO:0007669"/>
    <property type="project" value="InterPro"/>
</dbReference>
<dbReference type="InterPro" id="IPR044246">
    <property type="entry name" value="ZFP3-like"/>
</dbReference>
<organism evidence="9 10">
    <name type="scientific">Escallonia herrerae</name>
    <dbReference type="NCBI Taxonomy" id="1293975"/>
    <lineage>
        <taxon>Eukaryota</taxon>
        <taxon>Viridiplantae</taxon>
        <taxon>Streptophyta</taxon>
        <taxon>Embryophyta</taxon>
        <taxon>Tracheophyta</taxon>
        <taxon>Spermatophyta</taxon>
        <taxon>Magnoliopsida</taxon>
        <taxon>eudicotyledons</taxon>
        <taxon>Gunneridae</taxon>
        <taxon>Pentapetalae</taxon>
        <taxon>asterids</taxon>
        <taxon>campanulids</taxon>
        <taxon>Escalloniales</taxon>
        <taxon>Escalloniaceae</taxon>
        <taxon>Escallonia</taxon>
    </lineage>
</organism>
<keyword evidence="4" id="KW-0862">Zinc</keyword>
<comment type="subcellular location">
    <subcellularLocation>
        <location evidence="1">Nucleus</location>
    </subcellularLocation>
</comment>
<sequence>MEPPREEQNPSSEASTTISTPENSPSCPESSAPQNPEKTTADGTAELNLIDCFDMNTSKTSSQVPQESDPEARVFPCNFCQRKFYSSQALGGHQNAHKRERTLAKRGHKIGTPLFSYMHQVDHQQQFYYSSMAELPLHGVYNNSRSLGIQVHSTIHKPSYTPSSHKSIYGQTGWSRTPLDHQPAIGKLVLENHPASARRFDMARTMMTSPADEWWESGGYSKKNQVESQNLDLSLKL</sequence>
<dbReference type="GO" id="GO:0005634">
    <property type="term" value="C:nucleus"/>
    <property type="evidence" value="ECO:0007669"/>
    <property type="project" value="UniProtKB-SubCell"/>
</dbReference>
<dbReference type="Proteomes" id="UP001188597">
    <property type="component" value="Unassembled WGS sequence"/>
</dbReference>
<evidence type="ECO:0000259" key="8">
    <source>
        <dbReference type="PROSITE" id="PS50157"/>
    </source>
</evidence>
<evidence type="ECO:0000256" key="2">
    <source>
        <dbReference type="ARBA" id="ARBA00022723"/>
    </source>
</evidence>
<dbReference type="GO" id="GO:0008270">
    <property type="term" value="F:zinc ion binding"/>
    <property type="evidence" value="ECO:0007669"/>
    <property type="project" value="UniProtKB-KW"/>
</dbReference>
<evidence type="ECO:0000256" key="7">
    <source>
        <dbReference type="SAM" id="MobiDB-lite"/>
    </source>
</evidence>
<dbReference type="EMBL" id="JAVXUP010000931">
    <property type="protein sequence ID" value="KAK3018529.1"/>
    <property type="molecule type" value="Genomic_DNA"/>
</dbReference>
<evidence type="ECO:0000313" key="10">
    <source>
        <dbReference type="Proteomes" id="UP001188597"/>
    </source>
</evidence>
<evidence type="ECO:0000256" key="6">
    <source>
        <dbReference type="PROSITE-ProRule" id="PRU00042"/>
    </source>
</evidence>
<comment type="caution">
    <text evidence="9">The sequence shown here is derived from an EMBL/GenBank/DDBJ whole genome shotgun (WGS) entry which is preliminary data.</text>
</comment>
<reference evidence="9" key="1">
    <citation type="submission" date="2022-12" db="EMBL/GenBank/DDBJ databases">
        <title>Draft genome assemblies for two species of Escallonia (Escalloniales).</title>
        <authorList>
            <person name="Chanderbali A."/>
            <person name="Dervinis C."/>
            <person name="Anghel I."/>
            <person name="Soltis D."/>
            <person name="Soltis P."/>
            <person name="Zapata F."/>
        </authorList>
    </citation>
    <scope>NUCLEOTIDE SEQUENCE</scope>
    <source>
        <strain evidence="9">UCBG64.0493</strain>
        <tissue evidence="9">Leaf</tissue>
    </source>
</reference>
<accession>A0AA88W3B4</accession>
<dbReference type="InterPro" id="IPR036236">
    <property type="entry name" value="Znf_C2H2_sf"/>
</dbReference>
<keyword evidence="3 6" id="KW-0863">Zinc-finger</keyword>
<dbReference type="PROSITE" id="PS50157">
    <property type="entry name" value="ZINC_FINGER_C2H2_2"/>
    <property type="match status" value="1"/>
</dbReference>
<dbReference type="PROSITE" id="PS00028">
    <property type="entry name" value="ZINC_FINGER_C2H2_1"/>
    <property type="match status" value="1"/>
</dbReference>
<dbReference type="AlphaFoldDB" id="A0AA88W3B4"/>
<keyword evidence="2" id="KW-0479">Metal-binding</keyword>
<evidence type="ECO:0000256" key="5">
    <source>
        <dbReference type="ARBA" id="ARBA00023242"/>
    </source>
</evidence>
<dbReference type="Gene3D" id="3.30.160.60">
    <property type="entry name" value="Classic Zinc Finger"/>
    <property type="match status" value="1"/>
</dbReference>
<dbReference type="PANTHER" id="PTHR47287">
    <property type="entry name" value="C2H2 AND C2HC ZINC FINGERS SUPERFAMILY PROTEIN"/>
    <property type="match status" value="1"/>
</dbReference>
<keyword evidence="10" id="KW-1185">Reference proteome</keyword>
<name>A0AA88W3B4_9ASTE</name>
<evidence type="ECO:0000256" key="1">
    <source>
        <dbReference type="ARBA" id="ARBA00004123"/>
    </source>
</evidence>
<dbReference type="PANTHER" id="PTHR47287:SF17">
    <property type="entry name" value="C2H2 AND C2HC ZINC FINGERS SUPERFAMILY PROTEIN"/>
    <property type="match status" value="1"/>
</dbReference>
<feature type="domain" description="C2H2-type" evidence="8">
    <location>
        <begin position="75"/>
        <end position="102"/>
    </location>
</feature>
<protein>
    <recommendedName>
        <fullName evidence="8">C2H2-type domain-containing protein</fullName>
    </recommendedName>
</protein>
<feature type="region of interest" description="Disordered" evidence="7">
    <location>
        <begin position="1"/>
        <end position="44"/>
    </location>
</feature>
<gene>
    <name evidence="9" type="ORF">RJ639_005095</name>
</gene>
<keyword evidence="5" id="KW-0539">Nucleus</keyword>